<protein>
    <recommendedName>
        <fullName evidence="1">Reverse transcriptase domain-containing protein</fullName>
    </recommendedName>
</protein>
<organism evidence="2 3">
    <name type="scientific">Salarias fasciatus</name>
    <name type="common">Jewelled blenny</name>
    <name type="synonym">Blennius fasciatus</name>
    <dbReference type="NCBI Taxonomy" id="181472"/>
    <lineage>
        <taxon>Eukaryota</taxon>
        <taxon>Metazoa</taxon>
        <taxon>Chordata</taxon>
        <taxon>Craniata</taxon>
        <taxon>Vertebrata</taxon>
        <taxon>Euteleostomi</taxon>
        <taxon>Actinopterygii</taxon>
        <taxon>Neopterygii</taxon>
        <taxon>Teleostei</taxon>
        <taxon>Neoteleostei</taxon>
        <taxon>Acanthomorphata</taxon>
        <taxon>Ovalentaria</taxon>
        <taxon>Blenniimorphae</taxon>
        <taxon>Blenniiformes</taxon>
        <taxon>Blennioidei</taxon>
        <taxon>Blenniidae</taxon>
        <taxon>Salariinae</taxon>
        <taxon>Salarias</taxon>
    </lineage>
</organism>
<name>A0A672G4V1_SALFA</name>
<dbReference type="Pfam" id="PF00078">
    <property type="entry name" value="RVT_1"/>
    <property type="match status" value="1"/>
</dbReference>
<dbReference type="InParanoid" id="A0A672G4V1"/>
<sequence>CDVRGFGKEAKIFFQLFRGTRQGCGLSQSLFALFIEPLAQAMRQNVELKGITISDMEHVIALFADDIIAELQNREVSLPKLMSVLEEFGLLSGYQLNITKTQILTINFSPSKTLRQKCKLKWEANKIKYLGVYISQDLNSLFSLNFDPLLHSVQQDLTRWTALTLDFGSRIEIVKMNLLPKFLYLFMSLPISISDSQFNVWDKLISRFLWAGAKPRIKFKTLQINKEKGRMAGNVLHTTSSKRWREFGWKSLIRFFITPHITDKFKELNQQCWRLCGVIGANHSHIFWSYTHLNPFWVNVFSTVDDILIYNVPKDVRIFVLCLLPPEIRK</sequence>
<dbReference type="PANTHER" id="PTHR31635:SF196">
    <property type="entry name" value="REVERSE TRANSCRIPTASE DOMAIN-CONTAINING PROTEIN-RELATED"/>
    <property type="match status" value="1"/>
</dbReference>
<reference evidence="2" key="1">
    <citation type="submission" date="2019-06" db="EMBL/GenBank/DDBJ databases">
        <authorList>
            <consortium name="Wellcome Sanger Institute Data Sharing"/>
        </authorList>
    </citation>
    <scope>NUCLEOTIDE SEQUENCE [LARGE SCALE GENOMIC DNA]</scope>
</reference>
<dbReference type="Proteomes" id="UP000472267">
    <property type="component" value="Chromosome 11"/>
</dbReference>
<reference evidence="2" key="3">
    <citation type="submission" date="2025-09" db="UniProtKB">
        <authorList>
            <consortium name="Ensembl"/>
        </authorList>
    </citation>
    <scope>IDENTIFICATION</scope>
</reference>
<dbReference type="AlphaFoldDB" id="A0A672G4V1"/>
<dbReference type="PROSITE" id="PS50878">
    <property type="entry name" value="RT_POL"/>
    <property type="match status" value="1"/>
</dbReference>
<dbReference type="Ensembl" id="ENSSFAT00005012529.1">
    <property type="protein sequence ID" value="ENSSFAP00005012025.1"/>
    <property type="gene ID" value="ENSSFAG00005006658.1"/>
</dbReference>
<reference evidence="2" key="2">
    <citation type="submission" date="2025-08" db="UniProtKB">
        <authorList>
            <consortium name="Ensembl"/>
        </authorList>
    </citation>
    <scope>IDENTIFICATION</scope>
</reference>
<dbReference type="PANTHER" id="PTHR31635">
    <property type="entry name" value="REVERSE TRANSCRIPTASE DOMAIN-CONTAINING PROTEIN-RELATED"/>
    <property type="match status" value="1"/>
</dbReference>
<feature type="domain" description="Reverse transcriptase" evidence="1">
    <location>
        <begin position="1"/>
        <end position="134"/>
    </location>
</feature>
<dbReference type="OMA" id="CIVEEPR"/>
<evidence type="ECO:0000259" key="1">
    <source>
        <dbReference type="PROSITE" id="PS50878"/>
    </source>
</evidence>
<evidence type="ECO:0000313" key="2">
    <source>
        <dbReference type="Ensembl" id="ENSSFAP00005012025.1"/>
    </source>
</evidence>
<keyword evidence="3" id="KW-1185">Reference proteome</keyword>
<proteinExistence type="predicted"/>
<accession>A0A672G4V1</accession>
<evidence type="ECO:0000313" key="3">
    <source>
        <dbReference type="Proteomes" id="UP000472267"/>
    </source>
</evidence>
<dbReference type="InterPro" id="IPR000477">
    <property type="entry name" value="RT_dom"/>
</dbReference>